<dbReference type="STRING" id="797516.HMPREF9104_00911"/>
<dbReference type="Proteomes" id="UP000005025">
    <property type="component" value="Unassembled WGS sequence"/>
</dbReference>
<dbReference type="AlphaFoldDB" id="H1LE86"/>
<name>H1LE86_9LACO</name>
<sequence length="47" mass="5542">MVSNPFCSINGFFRFNHMSSPLIFNYFYLTLKEKKLQAKLPSNFSFS</sequence>
<reference evidence="1 2" key="1">
    <citation type="submission" date="2011-09" db="EMBL/GenBank/DDBJ databases">
        <authorList>
            <person name="Weinstock G."/>
            <person name="Sodergren E."/>
            <person name="Clifton S."/>
            <person name="Fulton L."/>
            <person name="Fulton B."/>
            <person name="Courtney L."/>
            <person name="Fronick C."/>
            <person name="Harrison M."/>
            <person name="Strong C."/>
            <person name="Farmer C."/>
            <person name="Delahaunty K."/>
            <person name="Markovic C."/>
            <person name="Hall O."/>
            <person name="Minx P."/>
            <person name="Tomlinson C."/>
            <person name="Mitreva M."/>
            <person name="Hou S."/>
            <person name="Chen J."/>
            <person name="Wollam A."/>
            <person name="Pepin K.H."/>
            <person name="Johnson M."/>
            <person name="Bhonagiri V."/>
            <person name="Zhang X."/>
            <person name="Suruliraj S."/>
            <person name="Warren W."/>
            <person name="Chinwalla A."/>
            <person name="Mardis E.R."/>
            <person name="Wilson R.K."/>
        </authorList>
    </citation>
    <scope>NUCLEOTIDE SEQUENCE [LARGE SCALE GENOMIC DNA]</scope>
    <source>
        <strain evidence="1 2">F0435</strain>
    </source>
</reference>
<organism evidence="1 2">
    <name type="scientific">Lentilactobacillus kisonensis F0435</name>
    <dbReference type="NCBI Taxonomy" id="797516"/>
    <lineage>
        <taxon>Bacteria</taxon>
        <taxon>Bacillati</taxon>
        <taxon>Bacillota</taxon>
        <taxon>Bacilli</taxon>
        <taxon>Lactobacillales</taxon>
        <taxon>Lactobacillaceae</taxon>
        <taxon>Lentilactobacillus</taxon>
    </lineage>
</organism>
<gene>
    <name evidence="1" type="ORF">HMPREF9104_00911</name>
</gene>
<dbReference type="EMBL" id="AGRJ01000095">
    <property type="protein sequence ID" value="EHO52581.1"/>
    <property type="molecule type" value="Genomic_DNA"/>
</dbReference>
<accession>H1LE86</accession>
<evidence type="ECO:0000313" key="1">
    <source>
        <dbReference type="EMBL" id="EHO52581.1"/>
    </source>
</evidence>
<dbReference type="HOGENOM" id="CLU_3169487_0_0_9"/>
<proteinExistence type="predicted"/>
<comment type="caution">
    <text evidence="1">The sequence shown here is derived from an EMBL/GenBank/DDBJ whole genome shotgun (WGS) entry which is preliminary data.</text>
</comment>
<protein>
    <submittedName>
        <fullName evidence="1">Uncharacterized protein</fullName>
    </submittedName>
</protein>
<evidence type="ECO:0000313" key="2">
    <source>
        <dbReference type="Proteomes" id="UP000005025"/>
    </source>
</evidence>